<protein>
    <submittedName>
        <fullName evidence="1">Uncharacterized protein</fullName>
    </submittedName>
</protein>
<dbReference type="Proteomes" id="UP000326950">
    <property type="component" value="Unassembled WGS sequence"/>
</dbReference>
<evidence type="ECO:0000313" key="2">
    <source>
        <dbReference type="Proteomes" id="UP000326950"/>
    </source>
</evidence>
<organism evidence="1 2">
    <name type="scientific">Aspergillus tamarii</name>
    <dbReference type="NCBI Taxonomy" id="41984"/>
    <lineage>
        <taxon>Eukaryota</taxon>
        <taxon>Fungi</taxon>
        <taxon>Dikarya</taxon>
        <taxon>Ascomycota</taxon>
        <taxon>Pezizomycotina</taxon>
        <taxon>Eurotiomycetes</taxon>
        <taxon>Eurotiomycetidae</taxon>
        <taxon>Eurotiales</taxon>
        <taxon>Aspergillaceae</taxon>
        <taxon>Aspergillus</taxon>
        <taxon>Aspergillus subgen. Circumdati</taxon>
    </lineage>
</organism>
<sequence>MVIALSAHERGLLSLSAVFRIIHLSSLCSEILVRESMRLPRYRLAQGMEAPTTQQDGKRILTWKNALFGRLWTP</sequence>
<proteinExistence type="predicted"/>
<name>A0A5N6UAD2_ASPTM</name>
<evidence type="ECO:0000313" key="1">
    <source>
        <dbReference type="EMBL" id="KAE8155556.1"/>
    </source>
</evidence>
<gene>
    <name evidence="1" type="ORF">BDV40DRAFT_283471</name>
</gene>
<dbReference type="AlphaFoldDB" id="A0A5N6UAD2"/>
<accession>A0A5N6UAD2</accession>
<reference evidence="1 2" key="1">
    <citation type="submission" date="2019-04" db="EMBL/GenBank/DDBJ databases">
        <title>Friends and foes A comparative genomics study of 23 Aspergillus species from section Flavi.</title>
        <authorList>
            <consortium name="DOE Joint Genome Institute"/>
            <person name="Kjaerbolling I."/>
            <person name="Vesth T."/>
            <person name="Frisvad J.C."/>
            <person name="Nybo J.L."/>
            <person name="Theobald S."/>
            <person name="Kildgaard S."/>
            <person name="Isbrandt T."/>
            <person name="Kuo A."/>
            <person name="Sato A."/>
            <person name="Lyhne E.K."/>
            <person name="Kogle M.E."/>
            <person name="Wiebenga A."/>
            <person name="Kun R.S."/>
            <person name="Lubbers R.J."/>
            <person name="Makela M.R."/>
            <person name="Barry K."/>
            <person name="Chovatia M."/>
            <person name="Clum A."/>
            <person name="Daum C."/>
            <person name="Haridas S."/>
            <person name="He G."/>
            <person name="LaButti K."/>
            <person name="Lipzen A."/>
            <person name="Mondo S."/>
            <person name="Riley R."/>
            <person name="Salamov A."/>
            <person name="Simmons B.A."/>
            <person name="Magnuson J.K."/>
            <person name="Henrissat B."/>
            <person name="Mortensen U.H."/>
            <person name="Larsen T.O."/>
            <person name="Devries R.P."/>
            <person name="Grigoriev I.V."/>
            <person name="Machida M."/>
            <person name="Baker S.E."/>
            <person name="Andersen M.R."/>
        </authorList>
    </citation>
    <scope>NUCLEOTIDE SEQUENCE [LARGE SCALE GENOMIC DNA]</scope>
    <source>
        <strain evidence="1 2">CBS 117626</strain>
    </source>
</reference>
<keyword evidence="2" id="KW-1185">Reference proteome</keyword>
<dbReference type="EMBL" id="ML738833">
    <property type="protein sequence ID" value="KAE8155556.1"/>
    <property type="molecule type" value="Genomic_DNA"/>
</dbReference>